<comment type="caution">
    <text evidence="9">The sequence shown here is derived from an EMBL/GenBank/DDBJ whole genome shotgun (WGS) entry which is preliminary data.</text>
</comment>
<feature type="region of interest" description="Disordered" evidence="6">
    <location>
        <begin position="318"/>
        <end position="354"/>
    </location>
</feature>
<evidence type="ECO:0000313" key="9">
    <source>
        <dbReference type="EMBL" id="KAG9229027.1"/>
    </source>
</evidence>
<dbReference type="Gene3D" id="1.20.1740.10">
    <property type="entry name" value="Amino acid/polyamine transporter I"/>
    <property type="match status" value="1"/>
</dbReference>
<feature type="transmembrane region" description="Helical" evidence="7">
    <location>
        <begin position="174"/>
        <end position="195"/>
    </location>
</feature>
<dbReference type="AlphaFoldDB" id="A0A9P7Y8Y4"/>
<evidence type="ECO:0000256" key="6">
    <source>
        <dbReference type="SAM" id="MobiDB-lite"/>
    </source>
</evidence>
<dbReference type="GO" id="GO:0055085">
    <property type="term" value="P:transmembrane transport"/>
    <property type="evidence" value="ECO:0007669"/>
    <property type="project" value="InterPro"/>
</dbReference>
<dbReference type="Proteomes" id="UP000824998">
    <property type="component" value="Unassembled WGS sequence"/>
</dbReference>
<protein>
    <submittedName>
        <fullName evidence="9">Amino acid permease-domain-containing protein</fullName>
    </submittedName>
</protein>
<keyword evidence="4 7" id="KW-1133">Transmembrane helix</keyword>
<dbReference type="EMBL" id="MU251825">
    <property type="protein sequence ID" value="KAG9229027.1"/>
    <property type="molecule type" value="Genomic_DNA"/>
</dbReference>
<dbReference type="PANTHER" id="PTHR43495">
    <property type="entry name" value="GABA PERMEASE"/>
    <property type="match status" value="1"/>
</dbReference>
<comment type="subcellular location">
    <subcellularLocation>
        <location evidence="1">Membrane</location>
        <topology evidence="1">Multi-pass membrane protein</topology>
    </subcellularLocation>
</comment>
<evidence type="ECO:0000256" key="7">
    <source>
        <dbReference type="SAM" id="Phobius"/>
    </source>
</evidence>
<dbReference type="OrthoDB" id="3900342at2759"/>
<feature type="compositionally biased region" description="Polar residues" evidence="6">
    <location>
        <begin position="344"/>
        <end position="354"/>
    </location>
</feature>
<feature type="transmembrane region" description="Helical" evidence="7">
    <location>
        <begin position="233"/>
        <end position="253"/>
    </location>
</feature>
<evidence type="ECO:0000256" key="4">
    <source>
        <dbReference type="ARBA" id="ARBA00022989"/>
    </source>
</evidence>
<reference evidence="9" key="1">
    <citation type="journal article" date="2021" name="IMA Fungus">
        <title>Genomic characterization of three marine fungi, including Emericellopsis atlantica sp. nov. with signatures of a generalist lifestyle and marine biomass degradation.</title>
        <authorList>
            <person name="Hagestad O.C."/>
            <person name="Hou L."/>
            <person name="Andersen J.H."/>
            <person name="Hansen E.H."/>
            <person name="Altermark B."/>
            <person name="Li C."/>
            <person name="Kuhnert E."/>
            <person name="Cox R.J."/>
            <person name="Crous P.W."/>
            <person name="Spatafora J.W."/>
            <person name="Lail K."/>
            <person name="Amirebrahimi M."/>
            <person name="Lipzen A."/>
            <person name="Pangilinan J."/>
            <person name="Andreopoulos W."/>
            <person name="Hayes R.D."/>
            <person name="Ng V."/>
            <person name="Grigoriev I.V."/>
            <person name="Jackson S.A."/>
            <person name="Sutton T.D.S."/>
            <person name="Dobson A.D.W."/>
            <person name="Rama T."/>
        </authorList>
    </citation>
    <scope>NUCLEOTIDE SEQUENCE</scope>
    <source>
        <strain evidence="9">TRa018bII</strain>
    </source>
</reference>
<organism evidence="9 10">
    <name type="scientific">Amylocarpus encephaloides</name>
    <dbReference type="NCBI Taxonomy" id="45428"/>
    <lineage>
        <taxon>Eukaryota</taxon>
        <taxon>Fungi</taxon>
        <taxon>Dikarya</taxon>
        <taxon>Ascomycota</taxon>
        <taxon>Pezizomycotina</taxon>
        <taxon>Leotiomycetes</taxon>
        <taxon>Helotiales</taxon>
        <taxon>Helotiales incertae sedis</taxon>
        <taxon>Amylocarpus</taxon>
    </lineage>
</organism>
<feature type="transmembrane region" description="Helical" evidence="7">
    <location>
        <begin position="259"/>
        <end position="279"/>
    </location>
</feature>
<feature type="transmembrane region" description="Helical" evidence="7">
    <location>
        <begin position="6"/>
        <end position="28"/>
    </location>
</feature>
<keyword evidence="2" id="KW-0813">Transport</keyword>
<gene>
    <name evidence="9" type="ORF">BJ875DRAFT_524579</name>
</gene>
<dbReference type="PANTHER" id="PTHR43495:SF5">
    <property type="entry name" value="GAMMA-AMINOBUTYRIC ACID PERMEASE"/>
    <property type="match status" value="1"/>
</dbReference>
<keyword evidence="10" id="KW-1185">Reference proteome</keyword>
<feature type="domain" description="Amino acid permease/ SLC12A" evidence="8">
    <location>
        <begin position="7"/>
        <end position="202"/>
    </location>
</feature>
<dbReference type="GO" id="GO:0016020">
    <property type="term" value="C:membrane"/>
    <property type="evidence" value="ECO:0007669"/>
    <property type="project" value="UniProtKB-SubCell"/>
</dbReference>
<keyword evidence="5 7" id="KW-0472">Membrane</keyword>
<feature type="transmembrane region" description="Helical" evidence="7">
    <location>
        <begin position="139"/>
        <end position="162"/>
    </location>
</feature>
<evidence type="ECO:0000256" key="2">
    <source>
        <dbReference type="ARBA" id="ARBA00022448"/>
    </source>
</evidence>
<dbReference type="InterPro" id="IPR004841">
    <property type="entry name" value="AA-permease/SLC12A_dom"/>
</dbReference>
<feature type="transmembrane region" description="Helical" evidence="7">
    <location>
        <begin position="40"/>
        <end position="58"/>
    </location>
</feature>
<evidence type="ECO:0000259" key="8">
    <source>
        <dbReference type="Pfam" id="PF00324"/>
    </source>
</evidence>
<name>A0A9P7Y8Y4_9HELO</name>
<proteinExistence type="predicted"/>
<evidence type="ECO:0000256" key="3">
    <source>
        <dbReference type="ARBA" id="ARBA00022692"/>
    </source>
</evidence>
<keyword evidence="3 7" id="KW-0812">Transmembrane</keyword>
<evidence type="ECO:0000313" key="10">
    <source>
        <dbReference type="Proteomes" id="UP000824998"/>
    </source>
</evidence>
<evidence type="ECO:0000256" key="5">
    <source>
        <dbReference type="ARBA" id="ARBA00023136"/>
    </source>
</evidence>
<accession>A0A9P7Y8Y4</accession>
<dbReference type="Pfam" id="PF00324">
    <property type="entry name" value="AA_permease"/>
    <property type="match status" value="1"/>
</dbReference>
<evidence type="ECO:0000256" key="1">
    <source>
        <dbReference type="ARBA" id="ARBA00004141"/>
    </source>
</evidence>
<sequence length="363" mass="39752">MNPYGAGLPIATYAFAGIEIVAVTALEAKKPSSVKWSARNAPWIVGLAYMLAVLGFYLNVSWEDPLLPSISKRATGGITTGVSIFIIAVKNSSLPPAGSSANTALYVASRTLYCLAREAEGEPSGNGWKMFVNALGTTFLINKVPIVAVFVSVVVAGWLPILHFATADQSFQEIISGIATVTIVLVWAAQCLAFIRYRKWLEKCPELRQGRFSCFSAESLETRIIAHMQPIPAYLGLVGCLATVVGFSTASWWQNGTSANSVLAAFLLPGILIASWIFLKAMSTDPTFTRFGVVITNDWRPLQDVILKLNEMNKRRSLEHPSPEVEGWEETNSRSGVWPHNIAPQKSTQQTRLITEQRRVESF</sequence>